<organism evidence="2 3">
    <name type="scientific">Linum trigynum</name>
    <dbReference type="NCBI Taxonomy" id="586398"/>
    <lineage>
        <taxon>Eukaryota</taxon>
        <taxon>Viridiplantae</taxon>
        <taxon>Streptophyta</taxon>
        <taxon>Embryophyta</taxon>
        <taxon>Tracheophyta</taxon>
        <taxon>Spermatophyta</taxon>
        <taxon>Magnoliopsida</taxon>
        <taxon>eudicotyledons</taxon>
        <taxon>Gunneridae</taxon>
        <taxon>Pentapetalae</taxon>
        <taxon>rosids</taxon>
        <taxon>fabids</taxon>
        <taxon>Malpighiales</taxon>
        <taxon>Linaceae</taxon>
        <taxon>Linum</taxon>
    </lineage>
</organism>
<feature type="compositionally biased region" description="Gly residues" evidence="1">
    <location>
        <begin position="47"/>
        <end position="61"/>
    </location>
</feature>
<protein>
    <submittedName>
        <fullName evidence="2">Uncharacterized protein</fullName>
    </submittedName>
</protein>
<name>A0AAV2FLQ1_9ROSI</name>
<feature type="region of interest" description="Disordered" evidence="1">
    <location>
        <begin position="47"/>
        <end position="73"/>
    </location>
</feature>
<evidence type="ECO:0000256" key="1">
    <source>
        <dbReference type="SAM" id="MobiDB-lite"/>
    </source>
</evidence>
<evidence type="ECO:0000313" key="2">
    <source>
        <dbReference type="EMBL" id="CAL1399246.1"/>
    </source>
</evidence>
<reference evidence="2 3" key="1">
    <citation type="submission" date="2024-04" db="EMBL/GenBank/DDBJ databases">
        <authorList>
            <person name="Fracassetti M."/>
        </authorList>
    </citation>
    <scope>NUCLEOTIDE SEQUENCE [LARGE SCALE GENOMIC DNA]</scope>
</reference>
<keyword evidence="3" id="KW-1185">Reference proteome</keyword>
<proteinExistence type="predicted"/>
<gene>
    <name evidence="2" type="ORF">LTRI10_LOCUS39437</name>
</gene>
<evidence type="ECO:0000313" key="3">
    <source>
        <dbReference type="Proteomes" id="UP001497516"/>
    </source>
</evidence>
<dbReference type="AlphaFoldDB" id="A0AAV2FLQ1"/>
<accession>A0AAV2FLQ1</accession>
<sequence length="73" mass="7806">MVARKRRGRGIDAQRSDGRWVSDRLPLCFVCWLALDGAMADGIVGEGGDGDGVVGEGGDGGWWLASAENRRED</sequence>
<dbReference type="Proteomes" id="UP001497516">
    <property type="component" value="Chromosome 7"/>
</dbReference>
<dbReference type="EMBL" id="OZ034820">
    <property type="protein sequence ID" value="CAL1399246.1"/>
    <property type="molecule type" value="Genomic_DNA"/>
</dbReference>